<name>A0A354Z268_9FIRM</name>
<sequence length="119" mass="13472">MRIDHTAASSPASMGLGQNQININKEQSQTGKFARELENAQNKKDQAKLYKACQELESVFLNQILQSMRNTIPKSDFTGHSYATELWESLLFEEYAKEISKSNSTGLADIIFRQLSQKL</sequence>
<evidence type="ECO:0000313" key="4">
    <source>
        <dbReference type="EMBL" id="HBK54542.1"/>
    </source>
</evidence>
<dbReference type="RefSeq" id="WP_061213628.1">
    <property type="nucleotide sequence ID" value="NZ_DCDX01000079.1"/>
</dbReference>
<evidence type="ECO:0000313" key="5">
    <source>
        <dbReference type="Proteomes" id="UP000263273"/>
    </source>
</evidence>
<reference evidence="4 5" key="1">
    <citation type="journal article" date="2018" name="Nat. Biotechnol.">
        <title>A standardized bacterial taxonomy based on genome phylogeny substantially revises the tree of life.</title>
        <authorList>
            <person name="Parks D.H."/>
            <person name="Chuvochina M."/>
            <person name="Waite D.W."/>
            <person name="Rinke C."/>
            <person name="Skarshewski A."/>
            <person name="Chaumeil P.A."/>
            <person name="Hugenholtz P."/>
        </authorList>
    </citation>
    <scope>NUCLEOTIDE SEQUENCE [LARGE SCALE GENOMIC DNA]</scope>
    <source>
        <strain evidence="4">UBA10948</strain>
    </source>
</reference>
<dbReference type="Proteomes" id="UP000263273">
    <property type="component" value="Unassembled WGS sequence"/>
</dbReference>
<evidence type="ECO:0000256" key="2">
    <source>
        <dbReference type="SAM" id="MobiDB-lite"/>
    </source>
</evidence>
<proteinExistence type="predicted"/>
<dbReference type="STRING" id="378794.GCA_001570625_01116"/>
<protein>
    <submittedName>
        <fullName evidence="4">Muramidase</fullName>
    </submittedName>
</protein>
<feature type="coiled-coil region" evidence="1">
    <location>
        <begin position="23"/>
        <end position="57"/>
    </location>
</feature>
<comment type="caution">
    <text evidence="4">The sequence shown here is derived from an EMBL/GenBank/DDBJ whole genome shotgun (WGS) entry which is preliminary data.</text>
</comment>
<evidence type="ECO:0000256" key="1">
    <source>
        <dbReference type="SAM" id="Coils"/>
    </source>
</evidence>
<organism evidence="4 5">
    <name type="scientific">Syntrophomonas wolfei</name>
    <dbReference type="NCBI Taxonomy" id="863"/>
    <lineage>
        <taxon>Bacteria</taxon>
        <taxon>Bacillati</taxon>
        <taxon>Bacillota</taxon>
        <taxon>Clostridia</taxon>
        <taxon>Eubacteriales</taxon>
        <taxon>Syntrophomonadaceae</taxon>
        <taxon>Syntrophomonas</taxon>
    </lineage>
</organism>
<dbReference type="Pfam" id="PF10135">
    <property type="entry name" value="Rod-binding"/>
    <property type="match status" value="1"/>
</dbReference>
<gene>
    <name evidence="4" type="ORF">DDZ44_11460</name>
</gene>
<dbReference type="AlphaFoldDB" id="A0A354Z268"/>
<accession>A0A354Z268</accession>
<feature type="domain" description="Flagellar protein FlgJ N-terminal" evidence="3">
    <location>
        <begin position="66"/>
        <end position="114"/>
    </location>
</feature>
<feature type="region of interest" description="Disordered" evidence="2">
    <location>
        <begin position="1"/>
        <end position="21"/>
    </location>
</feature>
<keyword evidence="1" id="KW-0175">Coiled coil</keyword>
<evidence type="ECO:0000259" key="3">
    <source>
        <dbReference type="Pfam" id="PF10135"/>
    </source>
</evidence>
<dbReference type="EMBL" id="DNZF01000248">
    <property type="protein sequence ID" value="HBK54542.1"/>
    <property type="molecule type" value="Genomic_DNA"/>
</dbReference>
<feature type="compositionally biased region" description="Polar residues" evidence="2">
    <location>
        <begin position="7"/>
        <end position="21"/>
    </location>
</feature>
<dbReference type="InterPro" id="IPR019301">
    <property type="entry name" value="Flagellar_prot_FlgJ_N"/>
</dbReference>